<dbReference type="KEGG" id="marp:QYS47_31680"/>
<dbReference type="Gene3D" id="2.60.40.3140">
    <property type="match status" value="1"/>
</dbReference>
<dbReference type="AlphaFoldDB" id="A0AA51X313"/>
<dbReference type="EMBL" id="CP129968">
    <property type="protein sequence ID" value="WNB16762.1"/>
    <property type="molecule type" value="Genomic_DNA"/>
</dbReference>
<dbReference type="RefSeq" id="WP_322345566.1">
    <property type="nucleotide sequence ID" value="NZ_CP129968.2"/>
</dbReference>
<sequence length="663" mass="75990">MLKNLLLIISTVFLTTVVSGQRYPFKVGKIDKSEFGPDSCSFYPEANSMIISEYGDLDFFYTEQDGWKYKLRVGVRKKVFDITDADDVANIKIRAYEPEKGMSKEEIGSIKAYSYNIVDGKIEETKLRSKEVFKKRLSDYWVEYSFAIPNVKKGTVIEYYYEKDSDYITNLHTWHFQKDIPVAYSEFRYSLPEWFNYQANQLGNLVLAEFENEERRNDYRISWNNIGSDGKINRGSGTMTSNDRFSRMIAKNILPLEDEPYMNNRSDVPSRIEFQLISTNFPNSAMEMVAGNYPTFNKEMLQSSSLGRTIENGRFIKDFEPSSSEELGKAVEIYNHLNKLLSWNEVYTFLSSDAGRKVYNDEVGNVAGLNLTLIAALREHGINAFPVILSTRGNGTVHPVYPSYNDFNYLIALVQIGEKSFFCDLTSGLSFGLLPRRCRNGNGWMVSESGGAWINLKQNSTYSNYAMIKTTVGFDSIVSEVSTREKGYAAIQTINSIKKESLEKYQNEFSSEFENYEFSKFGVSELDYSQPIDLKFNLSKSTGGNEVIYLETPTWSTIEKNPFKQENRFSSIDFAYSQSYTVFNTLTIPDGYNAELPESILVRLPGEAGSFVFQVSQNGNIINFKSDVKIDKTLFSTLEYQHLKQFYELIEKKHSELIILKKI</sequence>
<name>A0AA51X313_9BACT</name>
<evidence type="ECO:0008006" key="2">
    <source>
        <dbReference type="Google" id="ProtNLM"/>
    </source>
</evidence>
<dbReference type="Proteomes" id="UP001232019">
    <property type="component" value="Chromosome"/>
</dbReference>
<accession>A0AA51X313</accession>
<proteinExistence type="predicted"/>
<protein>
    <recommendedName>
        <fullName evidence="2">DUF3857 domain-containing protein</fullName>
    </recommendedName>
</protein>
<evidence type="ECO:0000313" key="1">
    <source>
        <dbReference type="EMBL" id="WNB16762.1"/>
    </source>
</evidence>
<gene>
    <name evidence="1" type="ORF">QYS47_31680</name>
</gene>
<organism evidence="1">
    <name type="scientific">Marivirga arenosa</name>
    <dbReference type="NCBI Taxonomy" id="3059076"/>
    <lineage>
        <taxon>Bacteria</taxon>
        <taxon>Pseudomonadati</taxon>
        <taxon>Bacteroidota</taxon>
        <taxon>Cytophagia</taxon>
        <taxon>Cytophagales</taxon>
        <taxon>Marivirgaceae</taxon>
        <taxon>Marivirga</taxon>
    </lineage>
</organism>
<dbReference type="Gene3D" id="2.60.120.1130">
    <property type="match status" value="1"/>
</dbReference>
<reference evidence="1" key="1">
    <citation type="submission" date="2023-08" db="EMBL/GenBank/DDBJ databases">
        <title>Comparative genomics and taxonomic characterization of three novel marine species of genus Marivirga.</title>
        <authorList>
            <person name="Muhammad N."/>
            <person name="Kim S.-G."/>
        </authorList>
    </citation>
    <scope>NUCLEOTIDE SEQUENCE</scope>
    <source>
        <strain evidence="1">BKB1-2</strain>
    </source>
</reference>